<dbReference type="RefSeq" id="WP_239796790.1">
    <property type="nucleotide sequence ID" value="NZ_OU912926.1"/>
</dbReference>
<evidence type="ECO:0000256" key="1">
    <source>
        <dbReference type="SAM" id="SignalP"/>
    </source>
</evidence>
<dbReference type="EMBL" id="OU912926">
    <property type="protein sequence ID" value="CAG9932919.1"/>
    <property type="molecule type" value="Genomic_DNA"/>
</dbReference>
<sequence>MKKLILATTAIAAFTGGFAHAEDKKPDTALTFNGYAETYYSYDFNRPINNTKPPFIYSYNKNNEVSVNLAFVKGSYNTDSVRANLALAAGTYMNANYASEPGVLNNIYESNVGLKLSNKNNLWFDAGVFSSHIGFESAVGKDNWTLTRSIGADNTPYYETGAKISYTSENGIWFVSALVLNGWQHIRRVEGNFSPSFGTQVTYKPSAKVTLNWSTFIGNDKPDNDKKMRYFNNFYGVFQLNSELAAIFGFDMGAEQKSKDSSAMNTWVNPSIILKYTPAAKTAIAIRAEYYDDKNGVIIATGTPNGFKTWGFSTNFDYNIANNIVWRIEARTLSSKDNIFIKNNNNIANNNAFVTTALAISF</sequence>
<evidence type="ECO:0000313" key="2">
    <source>
        <dbReference type="EMBL" id="CAG9932919.1"/>
    </source>
</evidence>
<dbReference type="Pfam" id="PF07642">
    <property type="entry name" value="BBP2"/>
    <property type="match status" value="1"/>
</dbReference>
<accession>A0ABN8AJI6</accession>
<dbReference type="InterPro" id="IPR011486">
    <property type="entry name" value="BBP2"/>
</dbReference>
<protein>
    <recommendedName>
        <fullName evidence="4">Beta-barrel porin-2, OmpL-like bbp2</fullName>
    </recommendedName>
</protein>
<feature type="signal peptide" evidence="1">
    <location>
        <begin position="1"/>
        <end position="21"/>
    </location>
</feature>
<dbReference type="Proteomes" id="UP000839052">
    <property type="component" value="Chromosome"/>
</dbReference>
<keyword evidence="3" id="KW-1185">Reference proteome</keyword>
<organism evidence="2 3">
    <name type="scientific">Candidatus Nitrotoga arctica</name>
    <dbReference type="NCBI Taxonomy" id="453162"/>
    <lineage>
        <taxon>Bacteria</taxon>
        <taxon>Pseudomonadati</taxon>
        <taxon>Pseudomonadota</taxon>
        <taxon>Betaproteobacteria</taxon>
        <taxon>Nitrosomonadales</taxon>
        <taxon>Gallionellaceae</taxon>
        <taxon>Candidatus Nitrotoga</taxon>
    </lineage>
</organism>
<keyword evidence="1" id="KW-0732">Signal</keyword>
<gene>
    <name evidence="2" type="ORF">NTG6680_1666</name>
</gene>
<evidence type="ECO:0008006" key="4">
    <source>
        <dbReference type="Google" id="ProtNLM"/>
    </source>
</evidence>
<name>A0ABN8AJI6_9PROT</name>
<evidence type="ECO:0000313" key="3">
    <source>
        <dbReference type="Proteomes" id="UP000839052"/>
    </source>
</evidence>
<proteinExistence type="predicted"/>
<feature type="chain" id="PRO_5047041890" description="Beta-barrel porin-2, OmpL-like bbp2" evidence="1">
    <location>
        <begin position="22"/>
        <end position="362"/>
    </location>
</feature>
<reference evidence="2 3" key="1">
    <citation type="submission" date="2021-10" db="EMBL/GenBank/DDBJ databases">
        <authorList>
            <person name="Koch H."/>
        </authorList>
    </citation>
    <scope>NUCLEOTIDE SEQUENCE [LARGE SCALE GENOMIC DNA]</scope>
    <source>
        <strain evidence="2">6680</strain>
    </source>
</reference>